<dbReference type="KEGG" id="mxa:MXAN_6175"/>
<organism evidence="2 3">
    <name type="scientific">Myxococcus xanthus (strain DK1622)</name>
    <dbReference type="NCBI Taxonomy" id="246197"/>
    <lineage>
        <taxon>Bacteria</taxon>
        <taxon>Pseudomonadati</taxon>
        <taxon>Myxococcota</taxon>
        <taxon>Myxococcia</taxon>
        <taxon>Myxococcales</taxon>
        <taxon>Cystobacterineae</taxon>
        <taxon>Myxococcaceae</taxon>
        <taxon>Myxococcus</taxon>
    </lineage>
</organism>
<keyword evidence="1" id="KW-0732">Signal</keyword>
<dbReference type="Proteomes" id="UP000002402">
    <property type="component" value="Chromosome"/>
</dbReference>
<protein>
    <submittedName>
        <fullName evidence="2">Lipoprotein MlpB</fullName>
    </submittedName>
</protein>
<evidence type="ECO:0000313" key="3">
    <source>
        <dbReference type="Proteomes" id="UP000002402"/>
    </source>
</evidence>
<keyword evidence="3" id="KW-1185">Reference proteome</keyword>
<dbReference type="EnsemblBacteria" id="ABF87766">
    <property type="protein sequence ID" value="ABF87766"/>
    <property type="gene ID" value="MXAN_6175"/>
</dbReference>
<evidence type="ECO:0000313" key="2">
    <source>
        <dbReference type="EMBL" id="ABF87766.1"/>
    </source>
</evidence>
<name>Q1CZ67_MYXXD</name>
<sequence length="143" mass="15409">MTMRANLWAVVGLMMLAGACKQQAAPAMKVTPAPPALEQSAGQQGHLTLVTDRSLVCMVNDQHMGQPQIPVEVSGRTYYGCCEMCKDRLANDATFRTATDPVSQRPVDKATAVIGITQDNSALYFENDQTFAAYSRQAAGAPR</sequence>
<proteinExistence type="predicted"/>
<evidence type="ECO:0000256" key="1">
    <source>
        <dbReference type="SAM" id="SignalP"/>
    </source>
</evidence>
<gene>
    <name evidence="2" type="ordered locus">MXAN_6175</name>
</gene>
<feature type="chain" id="PRO_5004187918" evidence="1">
    <location>
        <begin position="25"/>
        <end position="143"/>
    </location>
</feature>
<dbReference type="PROSITE" id="PS51257">
    <property type="entry name" value="PROKAR_LIPOPROTEIN"/>
    <property type="match status" value="1"/>
</dbReference>
<dbReference type="STRING" id="246197.MXAN_6175"/>
<dbReference type="eggNOG" id="COG3350">
    <property type="taxonomic scope" value="Bacteria"/>
</dbReference>
<feature type="signal peptide" evidence="1">
    <location>
        <begin position="1"/>
        <end position="24"/>
    </location>
</feature>
<dbReference type="HOGENOM" id="CLU_141598_0_0_7"/>
<accession>Q1CZ67</accession>
<dbReference type="EMBL" id="CP000113">
    <property type="protein sequence ID" value="ABF87766.1"/>
    <property type="molecule type" value="Genomic_DNA"/>
</dbReference>
<keyword evidence="2" id="KW-0449">Lipoprotein</keyword>
<reference evidence="2 3" key="1">
    <citation type="journal article" date="2006" name="Proc. Natl. Acad. Sci. U.S.A.">
        <title>Evolution of sensory complexity recorded in a myxobacterial genome.</title>
        <authorList>
            <person name="Goldman B.S."/>
            <person name="Nierman W.C."/>
            <person name="Kaiser D."/>
            <person name="Slater S.C."/>
            <person name="Durkin A.S."/>
            <person name="Eisen J.A."/>
            <person name="Ronning C.M."/>
            <person name="Barbazuk W.B."/>
            <person name="Blanchard M."/>
            <person name="Field C."/>
            <person name="Halling C."/>
            <person name="Hinkle G."/>
            <person name="Iartchuk O."/>
            <person name="Kim H.S."/>
            <person name="Mackenzie C."/>
            <person name="Madupu R."/>
            <person name="Miller N."/>
            <person name="Shvartsbeyn A."/>
            <person name="Sullivan S.A."/>
            <person name="Vaudin M."/>
            <person name="Wiegand R."/>
            <person name="Kaplan H.B."/>
        </authorList>
    </citation>
    <scope>NUCLEOTIDE SEQUENCE [LARGE SCALE GENOMIC DNA]</scope>
    <source>
        <strain evidence="3">DK1622</strain>
    </source>
</reference>
<dbReference type="AlphaFoldDB" id="Q1CZ67"/>